<organism evidence="12 13">
    <name type="scientific">Dorea phocaeensis</name>
    <dbReference type="NCBI Taxonomy" id="2040291"/>
    <lineage>
        <taxon>Bacteria</taxon>
        <taxon>Bacillati</taxon>
        <taxon>Bacillota</taxon>
        <taxon>Clostridia</taxon>
        <taxon>Lachnospirales</taxon>
        <taxon>Lachnospiraceae</taxon>
        <taxon>Dorea</taxon>
    </lineage>
</organism>
<dbReference type="GO" id="GO:0051259">
    <property type="term" value="P:protein complex oligomerization"/>
    <property type="evidence" value="ECO:0007669"/>
    <property type="project" value="InterPro"/>
</dbReference>
<dbReference type="GO" id="GO:0006526">
    <property type="term" value="P:L-arginine biosynthetic process"/>
    <property type="evidence" value="ECO:0007669"/>
    <property type="project" value="UniProtKB-UniPathway"/>
</dbReference>
<dbReference type="PANTHER" id="PTHR34471:SF1">
    <property type="entry name" value="ARGININE REPRESSOR"/>
    <property type="match status" value="1"/>
</dbReference>
<proteinExistence type="inferred from homology"/>
<dbReference type="EMBL" id="JAAIUO010000001">
    <property type="protein sequence ID" value="NSK13658.1"/>
    <property type="molecule type" value="Genomic_DNA"/>
</dbReference>
<dbReference type="Gene3D" id="1.10.10.10">
    <property type="entry name" value="Winged helix-like DNA-binding domain superfamily/Winged helix DNA-binding domain"/>
    <property type="match status" value="1"/>
</dbReference>
<dbReference type="NCBIfam" id="TIGR01529">
    <property type="entry name" value="argR_whole"/>
    <property type="match status" value="1"/>
</dbReference>
<feature type="domain" description="Arginine repressor DNA-binding" evidence="9">
    <location>
        <begin position="2"/>
        <end position="66"/>
    </location>
</feature>
<dbReference type="GO" id="GO:0005737">
    <property type="term" value="C:cytoplasm"/>
    <property type="evidence" value="ECO:0007669"/>
    <property type="project" value="UniProtKB-SubCell"/>
</dbReference>
<dbReference type="Gene3D" id="3.30.1360.40">
    <property type="match status" value="1"/>
</dbReference>
<dbReference type="GO" id="GO:0034618">
    <property type="term" value="F:arginine binding"/>
    <property type="evidence" value="ECO:0007669"/>
    <property type="project" value="InterPro"/>
</dbReference>
<dbReference type="PRINTS" id="PR01467">
    <property type="entry name" value="ARGREPRESSOR"/>
</dbReference>
<dbReference type="SUPFAM" id="SSF55252">
    <property type="entry name" value="C-terminal domain of arginine repressor"/>
    <property type="match status" value="1"/>
</dbReference>
<keyword evidence="13" id="KW-1185">Reference proteome</keyword>
<dbReference type="GO" id="GO:1900079">
    <property type="term" value="P:regulation of arginine biosynthetic process"/>
    <property type="evidence" value="ECO:0007669"/>
    <property type="project" value="UniProtKB-UniRule"/>
</dbReference>
<evidence type="ECO:0000256" key="2">
    <source>
        <dbReference type="ARBA" id="ARBA00008316"/>
    </source>
</evidence>
<dbReference type="Pfam" id="PF01316">
    <property type="entry name" value="Arg_repressor"/>
    <property type="match status" value="1"/>
</dbReference>
<dbReference type="PANTHER" id="PTHR34471">
    <property type="entry name" value="ARGININE REPRESSOR"/>
    <property type="match status" value="1"/>
</dbReference>
<keyword evidence="6 7" id="KW-0804">Transcription</keyword>
<dbReference type="Proteomes" id="UP000701680">
    <property type="component" value="Unassembled WGS sequence"/>
</dbReference>
<dbReference type="InterPro" id="IPR020900">
    <property type="entry name" value="Arg_repress_DNA-bd"/>
</dbReference>
<evidence type="ECO:0000259" key="10">
    <source>
        <dbReference type="Pfam" id="PF02863"/>
    </source>
</evidence>
<evidence type="ECO:0000256" key="1">
    <source>
        <dbReference type="ARBA" id="ARBA00004496"/>
    </source>
</evidence>
<dbReference type="HAMAP" id="MF_00173">
    <property type="entry name" value="Arg_repressor"/>
    <property type="match status" value="1"/>
</dbReference>
<protein>
    <recommendedName>
        <fullName evidence="7 8">Arginine repressor</fullName>
    </recommendedName>
</protein>
<dbReference type="InterPro" id="IPR036390">
    <property type="entry name" value="WH_DNA-bd_sf"/>
</dbReference>
<dbReference type="Pfam" id="PF02863">
    <property type="entry name" value="Arg_repressor_C"/>
    <property type="match status" value="1"/>
</dbReference>
<dbReference type="SUPFAM" id="SSF46785">
    <property type="entry name" value="Winged helix' DNA-binding domain"/>
    <property type="match status" value="1"/>
</dbReference>
<dbReference type="GO" id="GO:0003677">
    <property type="term" value="F:DNA binding"/>
    <property type="evidence" value="ECO:0007669"/>
    <property type="project" value="UniProtKB-KW"/>
</dbReference>
<dbReference type="OrthoDB" id="9807089at2"/>
<sequence length="149" mass="16711">MKVNRHAKIIELINKYHVETQEELADYLNQEGFHVTQATVSRDIRDLKLTKVPSENGKQRYAVHQAAENGMSEKYIRVLRDGFVSMDMAQNILVIKTVSGMAMAVCVAIDGMKWNEVVGSIAGDDTIMCAIRSVEDTVAVMDKIRKIVL</sequence>
<evidence type="ECO:0000256" key="8">
    <source>
        <dbReference type="NCBIfam" id="TIGR01529"/>
    </source>
</evidence>
<gene>
    <name evidence="7 12" type="primary">argR</name>
    <name evidence="12" type="ORF">G5A66_00840</name>
    <name evidence="11" type="ORF">G5A75_01970</name>
</gene>
<name>A0A850HJP1_9FIRM</name>
<dbReference type="Proteomes" id="UP000528555">
    <property type="component" value="Unassembled WGS sequence"/>
</dbReference>
<reference evidence="12" key="2">
    <citation type="submission" date="2020-02" db="EMBL/GenBank/DDBJ databases">
        <authorList>
            <person name="Littmann E."/>
            <person name="Sorbara M."/>
        </authorList>
    </citation>
    <scope>NUCLEOTIDE SEQUENCE</scope>
    <source>
        <strain evidence="12">MSK.17.11</strain>
        <strain evidence="11">MSK.17.38</strain>
    </source>
</reference>
<dbReference type="GO" id="GO:0003700">
    <property type="term" value="F:DNA-binding transcription factor activity"/>
    <property type="evidence" value="ECO:0007669"/>
    <property type="project" value="UniProtKB-UniRule"/>
</dbReference>
<evidence type="ECO:0000256" key="7">
    <source>
        <dbReference type="HAMAP-Rule" id="MF_00173"/>
    </source>
</evidence>
<evidence type="ECO:0000256" key="5">
    <source>
        <dbReference type="ARBA" id="ARBA00023125"/>
    </source>
</evidence>
<dbReference type="InterPro" id="IPR020899">
    <property type="entry name" value="Arg_repress_C"/>
</dbReference>
<keyword evidence="5 7" id="KW-0238">DNA-binding</keyword>
<evidence type="ECO:0000256" key="3">
    <source>
        <dbReference type="ARBA" id="ARBA00022490"/>
    </source>
</evidence>
<dbReference type="EMBL" id="JAAITX010000001">
    <property type="protein sequence ID" value="NVH57213.1"/>
    <property type="molecule type" value="Genomic_DNA"/>
</dbReference>
<comment type="caution">
    <text evidence="12">The sequence shown here is derived from an EMBL/GenBank/DDBJ whole genome shotgun (WGS) entry which is preliminary data.</text>
</comment>
<dbReference type="AlphaFoldDB" id="A0A850HJP1"/>
<dbReference type="InterPro" id="IPR036251">
    <property type="entry name" value="Arg_repress_C_sf"/>
</dbReference>
<evidence type="ECO:0000256" key="4">
    <source>
        <dbReference type="ARBA" id="ARBA00023015"/>
    </source>
</evidence>
<evidence type="ECO:0000313" key="13">
    <source>
        <dbReference type="Proteomes" id="UP000528555"/>
    </source>
</evidence>
<evidence type="ECO:0000313" key="11">
    <source>
        <dbReference type="EMBL" id="NSK13658.1"/>
    </source>
</evidence>
<evidence type="ECO:0000256" key="6">
    <source>
        <dbReference type="ARBA" id="ARBA00023163"/>
    </source>
</evidence>
<accession>A0A850HJP1</accession>
<keyword evidence="7" id="KW-0028">Amino-acid biosynthesis</keyword>
<reference evidence="13 14" key="1">
    <citation type="journal article" date="2020" name="Cell Host Microbe">
        <title>Functional and Genomic Variation between Human-Derived Isolates of Lachnospiraceae Reveals Inter- and Intra-Species Diversity.</title>
        <authorList>
            <person name="Sorbara M.T."/>
            <person name="Littmann E.R."/>
            <person name="Fontana E."/>
            <person name="Moody T.U."/>
            <person name="Kohout C.E."/>
            <person name="Gjonbalaj M."/>
            <person name="Eaton V."/>
            <person name="Seok R."/>
            <person name="Leiner I.M."/>
            <person name="Pamer E.G."/>
        </authorList>
    </citation>
    <scope>NUCLEOTIDE SEQUENCE [LARGE SCALE GENOMIC DNA]</scope>
    <source>
        <strain evidence="12 13">MSK.17.11</strain>
        <strain evidence="11 14">MSK.17.38</strain>
    </source>
</reference>
<keyword evidence="4 7" id="KW-0805">Transcription regulation</keyword>
<evidence type="ECO:0000313" key="14">
    <source>
        <dbReference type="Proteomes" id="UP000701680"/>
    </source>
</evidence>
<dbReference type="UniPathway" id="UPA00068"/>
<keyword evidence="7" id="KW-0055">Arginine biosynthesis</keyword>
<keyword evidence="7" id="KW-0678">Repressor</keyword>
<comment type="subcellular location">
    <subcellularLocation>
        <location evidence="1 7">Cytoplasm</location>
    </subcellularLocation>
</comment>
<keyword evidence="3 7" id="KW-0963">Cytoplasm</keyword>
<comment type="pathway">
    <text evidence="7">Amino-acid biosynthesis; L-arginine biosynthesis [regulation].</text>
</comment>
<evidence type="ECO:0000259" key="9">
    <source>
        <dbReference type="Pfam" id="PF01316"/>
    </source>
</evidence>
<comment type="function">
    <text evidence="7">Regulates arginine biosynthesis genes.</text>
</comment>
<dbReference type="InterPro" id="IPR036388">
    <property type="entry name" value="WH-like_DNA-bd_sf"/>
</dbReference>
<dbReference type="InterPro" id="IPR001669">
    <property type="entry name" value="Arg_repress"/>
</dbReference>
<dbReference type="RefSeq" id="WP_101694388.1">
    <property type="nucleotide sequence ID" value="NZ_JAAITX010000001.1"/>
</dbReference>
<evidence type="ECO:0000313" key="12">
    <source>
        <dbReference type="EMBL" id="NVH57213.1"/>
    </source>
</evidence>
<feature type="domain" description="Arginine repressor C-terminal" evidence="10">
    <location>
        <begin position="79"/>
        <end position="145"/>
    </location>
</feature>
<comment type="similarity">
    <text evidence="2 7">Belongs to the ArgR family.</text>
</comment>